<dbReference type="PANTHER" id="PTHR40841:SF2">
    <property type="entry name" value="SIDEROPHORE-DEGRADING ESTERASE (EUROFUNG)"/>
    <property type="match status" value="1"/>
</dbReference>
<dbReference type="EMBL" id="BAHC01000183">
    <property type="protein sequence ID" value="GAB92574.1"/>
    <property type="molecule type" value="Genomic_DNA"/>
</dbReference>
<dbReference type="InterPro" id="IPR029058">
    <property type="entry name" value="AB_hydrolase_fold"/>
</dbReference>
<keyword evidence="2" id="KW-0378">Hydrolase</keyword>
<dbReference type="Gene3D" id="3.40.50.1820">
    <property type="entry name" value="alpha/beta hydrolase"/>
    <property type="match status" value="1"/>
</dbReference>
<dbReference type="GO" id="GO:0016788">
    <property type="term" value="F:hydrolase activity, acting on ester bonds"/>
    <property type="evidence" value="ECO:0007669"/>
    <property type="project" value="TreeGrafter"/>
</dbReference>
<proteinExistence type="inferred from homology"/>
<dbReference type="SUPFAM" id="SSF53474">
    <property type="entry name" value="alpha/beta-Hydrolases"/>
    <property type="match status" value="1"/>
</dbReference>
<dbReference type="AlphaFoldDB" id="K6X184"/>
<gene>
    <name evidence="3" type="ORF">GORHZ_183_00330</name>
</gene>
<accession>K6X184</accession>
<dbReference type="InterPro" id="IPR052558">
    <property type="entry name" value="Siderophore_Hydrolase_D"/>
</dbReference>
<dbReference type="PANTHER" id="PTHR40841">
    <property type="entry name" value="SIDEROPHORE TRIACETYLFUSARININE C ESTERASE"/>
    <property type="match status" value="1"/>
</dbReference>
<comment type="caution">
    <text evidence="3">The sequence shown here is derived from an EMBL/GenBank/DDBJ whole genome shotgun (WGS) entry which is preliminary data.</text>
</comment>
<evidence type="ECO:0000313" key="3">
    <source>
        <dbReference type="EMBL" id="GAB92574.1"/>
    </source>
</evidence>
<evidence type="ECO:0000256" key="1">
    <source>
        <dbReference type="ARBA" id="ARBA00005622"/>
    </source>
</evidence>
<evidence type="ECO:0008006" key="5">
    <source>
        <dbReference type="Google" id="ProtNLM"/>
    </source>
</evidence>
<dbReference type="InterPro" id="IPR000801">
    <property type="entry name" value="Esterase-like"/>
</dbReference>
<reference evidence="3 4" key="1">
    <citation type="submission" date="2012-08" db="EMBL/GenBank/DDBJ databases">
        <title>Whole genome shotgun sequence of Gordonia rhizosphera NBRC 16068.</title>
        <authorList>
            <person name="Takarada H."/>
            <person name="Isaki S."/>
            <person name="Hosoyama A."/>
            <person name="Tsuchikane K."/>
            <person name="Katsumata H."/>
            <person name="Baba S."/>
            <person name="Ohji S."/>
            <person name="Yamazaki S."/>
            <person name="Fujita N."/>
        </authorList>
    </citation>
    <scope>NUCLEOTIDE SEQUENCE [LARGE SCALE GENOMIC DNA]</scope>
    <source>
        <strain evidence="3 4">NBRC 16068</strain>
    </source>
</reference>
<sequence length="297" mass="32581">MTALTSSGIVGHSVGFTTDHFVFDSPVVGDSFSVAVTAPARRRGDLPVIYAADAHTNAAPTMAAAMSLMGDRLRPVQPFVLVTIGYADNDFASSLIRRNRDFVPPDEAVPAALERHVSTPAYAQALGGIDGVGRFMDRARHGLANRFLEFLERELHPEIVRRLELGNQHAGLFGHSFGGLFSLYALTSDSMLFDKYCAASPALIADDTTITSRWHSLAADHPIDLCVTLSELEMTGPHELYRILAANTLRFLDQAALNPSPHVRLSSSIVPDETHYSTVYESFRRFVRFSYPERTAT</sequence>
<evidence type="ECO:0000256" key="2">
    <source>
        <dbReference type="ARBA" id="ARBA00022801"/>
    </source>
</evidence>
<comment type="similarity">
    <text evidence="1">Belongs to the esterase D family.</text>
</comment>
<dbReference type="Pfam" id="PF00756">
    <property type="entry name" value="Esterase"/>
    <property type="match status" value="1"/>
</dbReference>
<dbReference type="STRING" id="1108045.GORHZ_183_00330"/>
<name>K6X184_9ACTN</name>
<evidence type="ECO:0000313" key="4">
    <source>
        <dbReference type="Proteomes" id="UP000008363"/>
    </source>
</evidence>
<dbReference type="Proteomes" id="UP000008363">
    <property type="component" value="Unassembled WGS sequence"/>
</dbReference>
<keyword evidence="4" id="KW-1185">Reference proteome</keyword>
<organism evidence="3 4">
    <name type="scientific">Gordonia rhizosphera NBRC 16068</name>
    <dbReference type="NCBI Taxonomy" id="1108045"/>
    <lineage>
        <taxon>Bacteria</taxon>
        <taxon>Bacillati</taxon>
        <taxon>Actinomycetota</taxon>
        <taxon>Actinomycetes</taxon>
        <taxon>Mycobacteriales</taxon>
        <taxon>Gordoniaceae</taxon>
        <taxon>Gordonia</taxon>
    </lineage>
</organism>
<dbReference type="eggNOG" id="COG2819">
    <property type="taxonomic scope" value="Bacteria"/>
</dbReference>
<protein>
    <recommendedName>
        <fullName evidence="5">Esterase</fullName>
    </recommendedName>
</protein>
<dbReference type="OrthoDB" id="5523653at2"/>
<dbReference type="RefSeq" id="WP_006337200.1">
    <property type="nucleotide sequence ID" value="NZ_BAHC01000183.1"/>
</dbReference>